<feature type="compositionally biased region" description="Pro residues" evidence="2">
    <location>
        <begin position="9"/>
        <end position="33"/>
    </location>
</feature>
<sequence length="207" mass="22078">MADFDDQQSPPPPSSSSSEPPPPSSSSSAPPPSSSSSEQPHSPPPQLPAAGKRKDPPTVASTSSTAGPSPNKRPNIPQPPPLPLPSLPAGAASSGDVKDTATSEPLDIDLDDLEILQRIVEHRDKKGHFPFENPDSMNAFLLIWTTLSFGTEEGLKKRIEKLEKKYNMDSQPVEEEAKKEFDLWMKIWGKEGGDDHDPTGGAGAVGV</sequence>
<accession>A0AA38TJI2</accession>
<dbReference type="GO" id="GO:0005634">
    <property type="term" value="C:nucleus"/>
    <property type="evidence" value="ECO:0007669"/>
    <property type="project" value="TreeGrafter"/>
</dbReference>
<comment type="caution">
    <text evidence="4">The sequence shown here is derived from an EMBL/GenBank/DDBJ whole genome shotgun (WGS) entry which is preliminary data.</text>
</comment>
<dbReference type="AlphaFoldDB" id="A0AA38TJI2"/>
<dbReference type="InterPro" id="IPR053932">
    <property type="entry name" value="GeBP-like_DBD"/>
</dbReference>
<keyword evidence="5" id="KW-1185">Reference proteome</keyword>
<dbReference type="Pfam" id="PF04504">
    <property type="entry name" value="GeBP-like_DBD"/>
    <property type="match status" value="1"/>
</dbReference>
<dbReference type="InterPro" id="IPR007592">
    <property type="entry name" value="GEBP"/>
</dbReference>
<protein>
    <recommendedName>
        <fullName evidence="3">Glabrous enhancer-binding protein-like DBD domain-containing protein</fullName>
    </recommendedName>
</protein>
<reference evidence="4" key="1">
    <citation type="submission" date="2023-03" db="EMBL/GenBank/DDBJ databases">
        <title>Chromosome-scale reference genome and RAD-based genetic map of yellow starthistle (Centaurea solstitialis) reveal putative structural variation and QTLs associated with invader traits.</title>
        <authorList>
            <person name="Reatini B."/>
            <person name="Cang F.A."/>
            <person name="Jiang Q."/>
            <person name="Mckibben M.T.W."/>
            <person name="Barker M.S."/>
            <person name="Rieseberg L.H."/>
            <person name="Dlugosch K.M."/>
        </authorList>
    </citation>
    <scope>NUCLEOTIDE SEQUENCE</scope>
    <source>
        <strain evidence="4">CAN-66</strain>
        <tissue evidence="4">Leaf</tissue>
    </source>
</reference>
<dbReference type="Proteomes" id="UP001172457">
    <property type="component" value="Chromosome 4"/>
</dbReference>
<dbReference type="PANTHER" id="PTHR31662:SF28">
    <property type="entry name" value="MYB_SANT-LIKE DOMAIN-CONTAINING PROTEIN"/>
    <property type="match status" value="1"/>
</dbReference>
<feature type="region of interest" description="Disordered" evidence="2">
    <location>
        <begin position="1"/>
        <end position="109"/>
    </location>
</feature>
<organism evidence="4 5">
    <name type="scientific">Centaurea solstitialis</name>
    <name type="common">yellow star-thistle</name>
    <dbReference type="NCBI Taxonomy" id="347529"/>
    <lineage>
        <taxon>Eukaryota</taxon>
        <taxon>Viridiplantae</taxon>
        <taxon>Streptophyta</taxon>
        <taxon>Embryophyta</taxon>
        <taxon>Tracheophyta</taxon>
        <taxon>Spermatophyta</taxon>
        <taxon>Magnoliopsida</taxon>
        <taxon>eudicotyledons</taxon>
        <taxon>Gunneridae</taxon>
        <taxon>Pentapetalae</taxon>
        <taxon>asterids</taxon>
        <taxon>campanulids</taxon>
        <taxon>Asterales</taxon>
        <taxon>Asteraceae</taxon>
        <taxon>Carduoideae</taxon>
        <taxon>Cardueae</taxon>
        <taxon>Centaureinae</taxon>
        <taxon>Centaurea</taxon>
    </lineage>
</organism>
<dbReference type="EMBL" id="JARYMX010000004">
    <property type="protein sequence ID" value="KAJ9551633.1"/>
    <property type="molecule type" value="Genomic_DNA"/>
</dbReference>
<evidence type="ECO:0000259" key="3">
    <source>
        <dbReference type="Pfam" id="PF04504"/>
    </source>
</evidence>
<dbReference type="PANTHER" id="PTHR31662">
    <property type="entry name" value="BNAANNG10740D PROTEIN-RELATED"/>
    <property type="match status" value="1"/>
</dbReference>
<feature type="compositionally biased region" description="Polar residues" evidence="2">
    <location>
        <begin position="59"/>
        <end position="68"/>
    </location>
</feature>
<evidence type="ECO:0000313" key="4">
    <source>
        <dbReference type="EMBL" id="KAJ9551633.1"/>
    </source>
</evidence>
<comment type="similarity">
    <text evidence="1">Belongs to the GeBP family.</text>
</comment>
<gene>
    <name evidence="4" type="ORF">OSB04_015678</name>
</gene>
<feature type="domain" description="Glabrous enhancer-binding protein-like DBD" evidence="3">
    <location>
        <begin position="111"/>
        <end position="189"/>
    </location>
</feature>
<proteinExistence type="inferred from homology"/>
<dbReference type="GO" id="GO:0006355">
    <property type="term" value="P:regulation of DNA-templated transcription"/>
    <property type="evidence" value="ECO:0007669"/>
    <property type="project" value="InterPro"/>
</dbReference>
<evidence type="ECO:0000256" key="1">
    <source>
        <dbReference type="ARBA" id="ARBA00010820"/>
    </source>
</evidence>
<evidence type="ECO:0000256" key="2">
    <source>
        <dbReference type="SAM" id="MobiDB-lite"/>
    </source>
</evidence>
<evidence type="ECO:0000313" key="5">
    <source>
        <dbReference type="Proteomes" id="UP001172457"/>
    </source>
</evidence>
<name>A0AA38TJI2_9ASTR</name>
<feature type="compositionally biased region" description="Pro residues" evidence="2">
    <location>
        <begin position="76"/>
        <end position="86"/>
    </location>
</feature>